<evidence type="ECO:0000313" key="13">
    <source>
        <dbReference type="Proteomes" id="UP000007875"/>
    </source>
</evidence>
<dbReference type="GO" id="GO:0051301">
    <property type="term" value="P:cell division"/>
    <property type="evidence" value="ECO:0007669"/>
    <property type="project" value="UniProtKB-KW"/>
</dbReference>
<protein>
    <recommendedName>
        <fullName evidence="4">Condensin complex subunit 2</fullName>
    </recommendedName>
</protein>
<dbReference type="InterPro" id="IPR022816">
    <property type="entry name" value="Condensin_barren_su2"/>
</dbReference>
<organism evidence="12 13">
    <name type="scientific">Ciona savignyi</name>
    <name type="common">Pacific transparent sea squirt</name>
    <dbReference type="NCBI Taxonomy" id="51511"/>
    <lineage>
        <taxon>Eukaryota</taxon>
        <taxon>Metazoa</taxon>
        <taxon>Chordata</taxon>
        <taxon>Tunicata</taxon>
        <taxon>Ascidiacea</taxon>
        <taxon>Phlebobranchia</taxon>
        <taxon>Cionidae</taxon>
        <taxon>Ciona</taxon>
    </lineage>
</organism>
<dbReference type="HOGENOM" id="CLU_1543498_0_0_1"/>
<dbReference type="Ensembl" id="ENSCSAVT00000005518.1">
    <property type="protein sequence ID" value="ENSCSAVP00000005446.1"/>
    <property type="gene ID" value="ENSCSAVG00000003257.1"/>
</dbReference>
<dbReference type="GO" id="GO:0003682">
    <property type="term" value="F:chromatin binding"/>
    <property type="evidence" value="ECO:0007669"/>
    <property type="project" value="TreeGrafter"/>
</dbReference>
<evidence type="ECO:0000256" key="4">
    <source>
        <dbReference type="ARBA" id="ARBA00016065"/>
    </source>
</evidence>
<feature type="region of interest" description="Disordered" evidence="11">
    <location>
        <begin position="58"/>
        <end position="84"/>
    </location>
</feature>
<dbReference type="GO" id="GO:0005737">
    <property type="term" value="C:cytoplasm"/>
    <property type="evidence" value="ECO:0007669"/>
    <property type="project" value="UniProtKB-SubCell"/>
</dbReference>
<evidence type="ECO:0000256" key="11">
    <source>
        <dbReference type="SAM" id="MobiDB-lite"/>
    </source>
</evidence>
<dbReference type="Proteomes" id="UP000007875">
    <property type="component" value="Unassembled WGS sequence"/>
</dbReference>
<dbReference type="PANTHER" id="PTHR13108">
    <property type="entry name" value="CONDENSIN COMPLEX SUBUNIT 2"/>
    <property type="match status" value="1"/>
</dbReference>
<comment type="similarity">
    <text evidence="3">Belongs to the CND2 (condensin subunit 2) family.</text>
</comment>
<dbReference type="eggNOG" id="KOG2328">
    <property type="taxonomic scope" value="Eukaryota"/>
</dbReference>
<evidence type="ECO:0000256" key="6">
    <source>
        <dbReference type="ARBA" id="ARBA00022490"/>
    </source>
</evidence>
<evidence type="ECO:0000256" key="10">
    <source>
        <dbReference type="ARBA" id="ARBA00023306"/>
    </source>
</evidence>
<accession>H2YJE8</accession>
<evidence type="ECO:0000256" key="2">
    <source>
        <dbReference type="ARBA" id="ARBA00004496"/>
    </source>
</evidence>
<keyword evidence="6" id="KW-0963">Cytoplasm</keyword>
<evidence type="ECO:0000313" key="12">
    <source>
        <dbReference type="Ensembl" id="ENSCSAVP00000005447.1"/>
    </source>
</evidence>
<dbReference type="Ensembl" id="ENSCSAVT00000005519.1">
    <property type="protein sequence ID" value="ENSCSAVP00000005447.1"/>
    <property type="gene ID" value="ENSCSAVG00000003257.1"/>
</dbReference>
<evidence type="ECO:0000256" key="1">
    <source>
        <dbReference type="ARBA" id="ARBA00004286"/>
    </source>
</evidence>
<evidence type="ECO:0000256" key="7">
    <source>
        <dbReference type="ARBA" id="ARBA00022618"/>
    </source>
</evidence>
<keyword evidence="8" id="KW-0498">Mitosis</keyword>
<evidence type="ECO:0000256" key="5">
    <source>
        <dbReference type="ARBA" id="ARBA00022454"/>
    </source>
</evidence>
<dbReference type="GeneTree" id="ENSGT00390000004149"/>
<keyword evidence="9" id="KW-0226">DNA condensation</keyword>
<dbReference type="Pfam" id="PF05786">
    <property type="entry name" value="Cnd2"/>
    <property type="match status" value="1"/>
</dbReference>
<comment type="subcellular location">
    <subcellularLocation>
        <location evidence="1">Chromosome</location>
    </subcellularLocation>
    <subcellularLocation>
        <location evidence="2">Cytoplasm</location>
    </subcellularLocation>
</comment>
<dbReference type="GO" id="GO:0000796">
    <property type="term" value="C:condensin complex"/>
    <property type="evidence" value="ECO:0007669"/>
    <property type="project" value="InterPro"/>
</dbReference>
<keyword evidence="7" id="KW-0132">Cell division</keyword>
<keyword evidence="5" id="KW-0158">Chromosome</keyword>
<dbReference type="GO" id="GO:0007076">
    <property type="term" value="P:mitotic chromosome condensation"/>
    <property type="evidence" value="ECO:0007669"/>
    <property type="project" value="InterPro"/>
</dbReference>
<evidence type="ECO:0000256" key="9">
    <source>
        <dbReference type="ARBA" id="ARBA00023067"/>
    </source>
</evidence>
<keyword evidence="10" id="KW-0131">Cell cycle</keyword>
<reference evidence="13" key="1">
    <citation type="submission" date="2003-08" db="EMBL/GenBank/DDBJ databases">
        <authorList>
            <person name="Birren B."/>
            <person name="Nusbaum C."/>
            <person name="Abebe A."/>
            <person name="Abouelleil A."/>
            <person name="Adekoya E."/>
            <person name="Ait-zahra M."/>
            <person name="Allen N."/>
            <person name="Allen T."/>
            <person name="An P."/>
            <person name="Anderson M."/>
            <person name="Anderson S."/>
            <person name="Arachchi H."/>
            <person name="Armbruster J."/>
            <person name="Bachantsang P."/>
            <person name="Baldwin J."/>
            <person name="Barry A."/>
            <person name="Bayul T."/>
            <person name="Blitshsteyn B."/>
            <person name="Bloom T."/>
            <person name="Blye J."/>
            <person name="Boguslavskiy L."/>
            <person name="Borowsky M."/>
            <person name="Boukhgalter B."/>
            <person name="Brunache A."/>
            <person name="Butler J."/>
            <person name="Calixte N."/>
            <person name="Calvo S."/>
            <person name="Camarata J."/>
            <person name="Campo K."/>
            <person name="Chang J."/>
            <person name="Cheshatsang Y."/>
            <person name="Citroen M."/>
            <person name="Collymore A."/>
            <person name="Considine T."/>
            <person name="Cook A."/>
            <person name="Cooke P."/>
            <person name="Corum B."/>
            <person name="Cuomo C."/>
            <person name="David R."/>
            <person name="Dawoe T."/>
            <person name="Degray S."/>
            <person name="Dodge S."/>
            <person name="Dooley K."/>
            <person name="Dorje P."/>
            <person name="Dorjee K."/>
            <person name="Dorris L."/>
            <person name="Duffey N."/>
            <person name="Dupes A."/>
            <person name="Elkins T."/>
            <person name="Engels R."/>
            <person name="Erickson J."/>
            <person name="Farina A."/>
            <person name="Faro S."/>
            <person name="Ferreira P."/>
            <person name="Fischer H."/>
            <person name="Fitzgerald M."/>
            <person name="Foley K."/>
            <person name="Gage D."/>
            <person name="Galagan J."/>
            <person name="Gearin G."/>
            <person name="Gnerre S."/>
            <person name="Gnirke A."/>
            <person name="Goyette A."/>
            <person name="Graham J."/>
            <person name="Grandbois E."/>
            <person name="Gyaltsen K."/>
            <person name="Hafez N."/>
            <person name="Hagopian D."/>
            <person name="Hagos B."/>
            <person name="Hall J."/>
            <person name="Hatcher B."/>
            <person name="Heller A."/>
            <person name="Higgins H."/>
            <person name="Honan T."/>
            <person name="Horn A."/>
            <person name="Houde N."/>
            <person name="Hughes L."/>
            <person name="Hulme W."/>
            <person name="Husby E."/>
            <person name="Iliev I."/>
            <person name="Jaffe D."/>
            <person name="Jones C."/>
            <person name="Kamal M."/>
            <person name="Kamat A."/>
            <person name="Kamvysselis M."/>
            <person name="Karlsson E."/>
            <person name="Kells C."/>
            <person name="Kieu A."/>
            <person name="Kisner P."/>
            <person name="Kodira C."/>
            <person name="Kulbokas E."/>
            <person name="Labutti K."/>
            <person name="Lama D."/>
            <person name="Landers T."/>
            <person name="Leger J."/>
            <person name="Levine S."/>
            <person name="Lewis D."/>
            <person name="Lewis T."/>
            <person name="Lindblad-toh K."/>
            <person name="Liu X."/>
            <person name="Lokyitsang T."/>
            <person name="Lokyitsang Y."/>
            <person name="Lucien O."/>
            <person name="Lui A."/>
            <person name="Ma L.J."/>
            <person name="Mabbitt R."/>
            <person name="Macdonald J."/>
            <person name="Maclean C."/>
            <person name="Major J."/>
            <person name="Manning J."/>
            <person name="Marabella R."/>
            <person name="Maru K."/>
            <person name="Matthews C."/>
            <person name="Mauceli E."/>
            <person name="Mccarthy M."/>
            <person name="Mcdonough S."/>
            <person name="Mcghee T."/>
            <person name="Meldrim J."/>
            <person name="Meneus L."/>
            <person name="Mesirov J."/>
            <person name="Mihalev A."/>
            <person name="Mihova T."/>
            <person name="Mikkelsen T."/>
            <person name="Mlenga V."/>
            <person name="Moru K."/>
            <person name="Mozes J."/>
            <person name="Mulrain L."/>
            <person name="Munson G."/>
            <person name="Naylor J."/>
            <person name="Newes C."/>
            <person name="Nguyen C."/>
            <person name="Nguyen N."/>
            <person name="Nguyen T."/>
            <person name="Nicol R."/>
            <person name="Nielsen C."/>
            <person name="Nizzari M."/>
            <person name="Norbu C."/>
            <person name="Norbu N."/>
            <person name="O'donnell P."/>
            <person name="Okoawo O."/>
            <person name="O'leary S."/>
            <person name="Omotosho B."/>
            <person name="O'neill K."/>
            <person name="Osman S."/>
            <person name="Parker S."/>
            <person name="Perrin D."/>
            <person name="Phunkhang P."/>
            <person name="Piqani B."/>
            <person name="Purcell S."/>
            <person name="Rachupka T."/>
            <person name="Ramasamy U."/>
            <person name="Rameau R."/>
            <person name="Ray V."/>
            <person name="Raymond C."/>
            <person name="Retta R."/>
            <person name="Richardson S."/>
            <person name="Rise C."/>
            <person name="Rodriguez J."/>
            <person name="Rogers J."/>
            <person name="Rogov P."/>
            <person name="Rutman M."/>
            <person name="Schupbach R."/>
            <person name="Seaman C."/>
            <person name="Settipalli S."/>
            <person name="Sharpe T."/>
            <person name="Sheridan J."/>
            <person name="Sherpa N."/>
            <person name="Shi J."/>
            <person name="Smirnov S."/>
            <person name="Smith C."/>
            <person name="Sougnez C."/>
            <person name="Spencer B."/>
            <person name="Stalker J."/>
            <person name="Stange-thomann N."/>
            <person name="Stavropoulos S."/>
            <person name="Stetson K."/>
            <person name="Stone C."/>
            <person name="Stone S."/>
            <person name="Stubbs M."/>
            <person name="Talamas J."/>
            <person name="Tchuinga P."/>
            <person name="Tenzing P."/>
            <person name="Tesfaye S."/>
            <person name="Theodore J."/>
            <person name="Thoulutsang Y."/>
            <person name="Topham K."/>
            <person name="Towey S."/>
            <person name="Tsamla T."/>
            <person name="Tsomo N."/>
            <person name="Vallee D."/>
            <person name="Vassiliev H."/>
            <person name="Venkataraman V."/>
            <person name="Vinson J."/>
            <person name="Vo A."/>
            <person name="Wade C."/>
            <person name="Wang S."/>
            <person name="Wangchuk T."/>
            <person name="Wangdi T."/>
            <person name="Whittaker C."/>
            <person name="Wilkinson J."/>
            <person name="Wu Y."/>
            <person name="Wyman D."/>
            <person name="Yadav S."/>
            <person name="Yang S."/>
            <person name="Yang X."/>
            <person name="Yeager S."/>
            <person name="Yee E."/>
            <person name="Young G."/>
            <person name="Zainoun J."/>
            <person name="Zembeck L."/>
            <person name="Zimmer A."/>
            <person name="Zody M."/>
            <person name="Lander E."/>
        </authorList>
    </citation>
    <scope>NUCLEOTIDE SEQUENCE [LARGE SCALE GENOMIC DNA]</scope>
</reference>
<evidence type="ECO:0000256" key="3">
    <source>
        <dbReference type="ARBA" id="ARBA00009471"/>
    </source>
</evidence>
<name>H2YJE8_CIOSA</name>
<dbReference type="PANTHER" id="PTHR13108:SF9">
    <property type="entry name" value="CONDENSIN COMPLEX SUBUNIT 2"/>
    <property type="match status" value="1"/>
</dbReference>
<sequence length="174" mass="19575">MSSPATPIHLHSMNSPSVNRLARKRLSKRLSSGILVAQPLEEQNHELEEIDRRRNQLRRRSGLLSKTSSLGSNSADKDTRNEPRWTKDQLLQHYSQCIKLSQENKINHKNAFDLQLIEHMGEMILKDGALNFRVAGGAIFAGAKIYASRVDAIHSDIYRVLSSLGSGDKEDDDD</sequence>
<feature type="compositionally biased region" description="Low complexity" evidence="11">
    <location>
        <begin position="62"/>
        <end position="74"/>
    </location>
</feature>
<reference evidence="12" key="2">
    <citation type="submission" date="2025-05" db="UniProtKB">
        <authorList>
            <consortium name="Ensembl"/>
        </authorList>
    </citation>
    <scope>IDENTIFICATION</scope>
</reference>
<keyword evidence="13" id="KW-1185">Reference proteome</keyword>
<dbReference type="AlphaFoldDB" id="H2YJE8"/>
<feature type="compositionally biased region" description="Basic and acidic residues" evidence="11">
    <location>
        <begin position="75"/>
        <end position="84"/>
    </location>
</feature>
<proteinExistence type="inferred from homology"/>
<dbReference type="STRING" id="51511.ENSCSAVP00000005446"/>
<evidence type="ECO:0000256" key="8">
    <source>
        <dbReference type="ARBA" id="ARBA00022776"/>
    </source>
</evidence>